<dbReference type="NCBIfam" id="TIGR00369">
    <property type="entry name" value="unchar_dom_1"/>
    <property type="match status" value="1"/>
</dbReference>
<evidence type="ECO:0000313" key="3">
    <source>
        <dbReference type="EMBL" id="SDQ78349.1"/>
    </source>
</evidence>
<dbReference type="InterPro" id="IPR029069">
    <property type="entry name" value="HotDog_dom_sf"/>
</dbReference>
<dbReference type="SUPFAM" id="SSF54637">
    <property type="entry name" value="Thioesterase/thiol ester dehydrase-isomerase"/>
    <property type="match status" value="1"/>
</dbReference>
<dbReference type="Proteomes" id="UP000199570">
    <property type="component" value="Unassembled WGS sequence"/>
</dbReference>
<keyword evidence="4" id="KW-1185">Reference proteome</keyword>
<organism evidence="3 4">
    <name type="scientific">Pseudomonas moorei</name>
    <dbReference type="NCBI Taxonomy" id="395599"/>
    <lineage>
        <taxon>Bacteria</taxon>
        <taxon>Pseudomonadati</taxon>
        <taxon>Pseudomonadota</taxon>
        <taxon>Gammaproteobacteria</taxon>
        <taxon>Pseudomonadales</taxon>
        <taxon>Pseudomonadaceae</taxon>
        <taxon>Pseudomonas</taxon>
    </lineage>
</organism>
<dbReference type="Pfam" id="PF03061">
    <property type="entry name" value="4HBT"/>
    <property type="match status" value="1"/>
</dbReference>
<protein>
    <submittedName>
        <fullName evidence="3">Uncharacterized domain 1-containing protein</fullName>
    </submittedName>
</protein>
<feature type="domain" description="Thioesterase" evidence="2">
    <location>
        <begin position="53"/>
        <end position="124"/>
    </location>
</feature>
<dbReference type="AlphaFoldDB" id="A0A1H1DQ05"/>
<dbReference type="OrthoDB" id="9813282at2"/>
<sequence>MALDKEAATIPEGFTALESLSGFLRNCGDFFLHDERPIVAVRLQSHHLNYVHIAHGGFLATVADSAFGIVLRRHLQPPSVALTVNLNVDYIGPVREGEWLEAHVEVLKTGGTFINASCLLKVGERLVLRANGVFTTWKGKTPCT</sequence>
<accession>A0A1H1DQ05</accession>
<proteinExistence type="predicted"/>
<evidence type="ECO:0000256" key="1">
    <source>
        <dbReference type="ARBA" id="ARBA00022801"/>
    </source>
</evidence>
<gene>
    <name evidence="3" type="ORF">SAMN04490195_1827</name>
</gene>
<dbReference type="CDD" id="cd03443">
    <property type="entry name" value="PaaI_thioesterase"/>
    <property type="match status" value="1"/>
</dbReference>
<evidence type="ECO:0000313" key="4">
    <source>
        <dbReference type="Proteomes" id="UP000199570"/>
    </source>
</evidence>
<dbReference type="RefSeq" id="WP_090320308.1">
    <property type="nucleotide sequence ID" value="NZ_FNKJ01000003.1"/>
</dbReference>
<evidence type="ECO:0000259" key="2">
    <source>
        <dbReference type="Pfam" id="PF03061"/>
    </source>
</evidence>
<name>A0A1H1DQ05_9PSED</name>
<dbReference type="InterPro" id="IPR006683">
    <property type="entry name" value="Thioestr_dom"/>
</dbReference>
<dbReference type="EMBL" id="FNKJ01000003">
    <property type="protein sequence ID" value="SDQ78349.1"/>
    <property type="molecule type" value="Genomic_DNA"/>
</dbReference>
<keyword evidence="1" id="KW-0378">Hydrolase</keyword>
<dbReference type="Gene3D" id="3.10.129.10">
    <property type="entry name" value="Hotdog Thioesterase"/>
    <property type="match status" value="1"/>
</dbReference>
<reference evidence="4" key="1">
    <citation type="submission" date="2016-10" db="EMBL/GenBank/DDBJ databases">
        <authorList>
            <person name="Varghese N."/>
            <person name="Submissions S."/>
        </authorList>
    </citation>
    <scope>NUCLEOTIDE SEQUENCE [LARGE SCALE GENOMIC DNA]</scope>
    <source>
        <strain evidence="4">BS3775</strain>
    </source>
</reference>
<dbReference type="GO" id="GO:0016289">
    <property type="term" value="F:acyl-CoA hydrolase activity"/>
    <property type="evidence" value="ECO:0007669"/>
    <property type="project" value="UniProtKB-ARBA"/>
</dbReference>
<dbReference type="InterPro" id="IPR003736">
    <property type="entry name" value="PAAI_dom"/>
</dbReference>